<dbReference type="InterPro" id="IPR036388">
    <property type="entry name" value="WH-like_DNA-bd_sf"/>
</dbReference>
<organism evidence="12 13">
    <name type="scientific">Paralvinella palmiformis</name>
    <dbReference type="NCBI Taxonomy" id="53620"/>
    <lineage>
        <taxon>Eukaryota</taxon>
        <taxon>Metazoa</taxon>
        <taxon>Spiralia</taxon>
        <taxon>Lophotrochozoa</taxon>
        <taxon>Annelida</taxon>
        <taxon>Polychaeta</taxon>
        <taxon>Sedentaria</taxon>
        <taxon>Canalipalpata</taxon>
        <taxon>Terebellida</taxon>
        <taxon>Terebelliformia</taxon>
        <taxon>Alvinellidae</taxon>
        <taxon>Paralvinella</taxon>
    </lineage>
</organism>
<dbReference type="InterPro" id="IPR012967">
    <property type="entry name" value="COMT_dimerisation"/>
</dbReference>
<dbReference type="AlphaFoldDB" id="A0AAD9IXP4"/>
<dbReference type="Gene3D" id="1.10.10.10">
    <property type="entry name" value="Winged helix-like DNA-binding domain superfamily/Winged helix DNA-binding domain"/>
    <property type="match status" value="1"/>
</dbReference>
<dbReference type="SUPFAM" id="SSF53335">
    <property type="entry name" value="S-adenosyl-L-methionine-dependent methyltransferases"/>
    <property type="match status" value="1"/>
</dbReference>
<evidence type="ECO:0000256" key="9">
    <source>
        <dbReference type="SAM" id="MobiDB-lite"/>
    </source>
</evidence>
<gene>
    <name evidence="12" type="ORF">LSH36_945g00102</name>
</gene>
<keyword evidence="13" id="KW-1185">Reference proteome</keyword>
<dbReference type="PANTHER" id="PTHR43712:SF2">
    <property type="entry name" value="O-METHYLTRANSFERASE CICE"/>
    <property type="match status" value="1"/>
</dbReference>
<name>A0AAD9IXP4_9ANNE</name>
<dbReference type="PROSITE" id="PS51683">
    <property type="entry name" value="SAM_OMT_II"/>
    <property type="match status" value="1"/>
</dbReference>
<dbReference type="Pfam" id="PF08100">
    <property type="entry name" value="Dimerisation"/>
    <property type="match status" value="1"/>
</dbReference>
<feature type="region of interest" description="Disordered" evidence="9">
    <location>
        <begin position="109"/>
        <end position="132"/>
    </location>
</feature>
<dbReference type="PANTHER" id="PTHR43712">
    <property type="entry name" value="PUTATIVE (AFU_ORTHOLOGUE AFUA_4G14580)-RELATED"/>
    <property type="match status" value="1"/>
</dbReference>
<dbReference type="EMBL" id="JAODUP010000945">
    <property type="protein sequence ID" value="KAK2142517.1"/>
    <property type="molecule type" value="Genomic_DNA"/>
</dbReference>
<keyword evidence="2" id="KW-0808">Transferase</keyword>
<dbReference type="Proteomes" id="UP001208570">
    <property type="component" value="Unassembled WGS sequence"/>
</dbReference>
<protein>
    <recommendedName>
        <fullName evidence="6">Acetylserotonin O-methyltransferase</fullName>
        <ecNumber evidence="5">2.1.1.4</ecNumber>
    </recommendedName>
    <alternativeName>
        <fullName evidence="7">Hydroxyindole O-methyltransferase</fullName>
    </alternativeName>
</protein>
<keyword evidence="1" id="KW-0489">Methyltransferase</keyword>
<dbReference type="CDD" id="cd02440">
    <property type="entry name" value="AdoMet_MTases"/>
    <property type="match status" value="1"/>
</dbReference>
<dbReference type="PIRSF" id="PIRSF005739">
    <property type="entry name" value="O-mtase"/>
    <property type="match status" value="1"/>
</dbReference>
<evidence type="ECO:0000256" key="4">
    <source>
        <dbReference type="ARBA" id="ARBA00037645"/>
    </source>
</evidence>
<evidence type="ECO:0000313" key="13">
    <source>
        <dbReference type="Proteomes" id="UP001208570"/>
    </source>
</evidence>
<sequence>MFDKIAAHPEGISAARLAEQHSWSPSYTARLLDAQASFGLLKKTLGPDNIGIYHITETGKYMVSDFQGSFDGIFTIFSKRVMKSMSDIPDLIKSGEEGYKAQWVSSQLQTDGSADKQGPKDQQPLAEPKMPEGCQEKCAAGCMKSGMKERRMYQIMEALMYPYRDDIVRAFDLSGFKTVVDIGGGTGFLSYNLSRTYPDMKVTLMELPKAIKAAKEQFQPPDFDKLNVSYLEGNCLKDPIPDASLYVFCKVVHYFEEKKIEELMRKLHEKLPSGGAIMLIEDLLSPMRVGQPPANCFDLLKMTEKAGQNRTIEEYGSILERCGFAKFKCIRSNEESVYDMMMAIKD</sequence>
<dbReference type="InterPro" id="IPR001077">
    <property type="entry name" value="COMT_C"/>
</dbReference>
<keyword evidence="3" id="KW-0949">S-adenosyl-L-methionine</keyword>
<evidence type="ECO:0000256" key="7">
    <source>
        <dbReference type="ARBA" id="ARBA00043054"/>
    </source>
</evidence>
<dbReference type="EC" id="2.1.1.4" evidence="5"/>
<evidence type="ECO:0000259" key="11">
    <source>
        <dbReference type="Pfam" id="PF08100"/>
    </source>
</evidence>
<dbReference type="Gene3D" id="3.40.50.150">
    <property type="entry name" value="Vaccinia Virus protein VP39"/>
    <property type="match status" value="1"/>
</dbReference>
<dbReference type="InterPro" id="IPR016461">
    <property type="entry name" value="COMT-like"/>
</dbReference>
<feature type="domain" description="O-methyltransferase dimerisation" evidence="11">
    <location>
        <begin position="2"/>
        <end position="64"/>
    </location>
</feature>
<evidence type="ECO:0000259" key="10">
    <source>
        <dbReference type="Pfam" id="PF00891"/>
    </source>
</evidence>
<comment type="caution">
    <text evidence="12">The sequence shown here is derived from an EMBL/GenBank/DDBJ whole genome shotgun (WGS) entry which is preliminary data.</text>
</comment>
<dbReference type="Pfam" id="PF00891">
    <property type="entry name" value="Methyltransf_2"/>
    <property type="match status" value="1"/>
</dbReference>
<feature type="domain" description="O-methyltransferase C-terminal" evidence="10">
    <location>
        <begin position="156"/>
        <end position="324"/>
    </location>
</feature>
<dbReference type="SUPFAM" id="SSF46785">
    <property type="entry name" value="Winged helix' DNA-binding domain"/>
    <property type="match status" value="1"/>
</dbReference>
<feature type="active site" description="Proton acceptor" evidence="8">
    <location>
        <position position="253"/>
    </location>
</feature>
<evidence type="ECO:0000313" key="12">
    <source>
        <dbReference type="EMBL" id="KAK2142517.1"/>
    </source>
</evidence>
<evidence type="ECO:0000256" key="3">
    <source>
        <dbReference type="ARBA" id="ARBA00022691"/>
    </source>
</evidence>
<evidence type="ECO:0000256" key="6">
    <source>
        <dbReference type="ARBA" id="ARBA00040730"/>
    </source>
</evidence>
<dbReference type="GO" id="GO:0017096">
    <property type="term" value="F:acetylserotonin O-methyltransferase activity"/>
    <property type="evidence" value="ECO:0007669"/>
    <property type="project" value="UniProtKB-EC"/>
</dbReference>
<reference evidence="12" key="1">
    <citation type="journal article" date="2023" name="Mol. Biol. Evol.">
        <title>Third-Generation Sequencing Reveals the Adaptive Role of the Epigenome in Three Deep-Sea Polychaetes.</title>
        <authorList>
            <person name="Perez M."/>
            <person name="Aroh O."/>
            <person name="Sun Y."/>
            <person name="Lan Y."/>
            <person name="Juniper S.K."/>
            <person name="Young C.R."/>
            <person name="Angers B."/>
            <person name="Qian P.Y."/>
        </authorList>
    </citation>
    <scope>NUCLEOTIDE SEQUENCE</scope>
    <source>
        <strain evidence="12">P08H-3</strain>
    </source>
</reference>
<dbReference type="GO" id="GO:0032259">
    <property type="term" value="P:methylation"/>
    <property type="evidence" value="ECO:0007669"/>
    <property type="project" value="UniProtKB-KW"/>
</dbReference>
<evidence type="ECO:0000256" key="2">
    <source>
        <dbReference type="ARBA" id="ARBA00022679"/>
    </source>
</evidence>
<proteinExistence type="predicted"/>
<dbReference type="InterPro" id="IPR036390">
    <property type="entry name" value="WH_DNA-bd_sf"/>
</dbReference>
<evidence type="ECO:0000256" key="8">
    <source>
        <dbReference type="PIRSR" id="PIRSR005739-1"/>
    </source>
</evidence>
<evidence type="ECO:0000256" key="1">
    <source>
        <dbReference type="ARBA" id="ARBA00022603"/>
    </source>
</evidence>
<dbReference type="InterPro" id="IPR029063">
    <property type="entry name" value="SAM-dependent_MTases_sf"/>
</dbReference>
<accession>A0AAD9IXP4</accession>
<dbReference type="GO" id="GO:0046983">
    <property type="term" value="F:protein dimerization activity"/>
    <property type="evidence" value="ECO:0007669"/>
    <property type="project" value="InterPro"/>
</dbReference>
<evidence type="ECO:0000256" key="5">
    <source>
        <dbReference type="ARBA" id="ARBA00039116"/>
    </source>
</evidence>
<comment type="function">
    <text evidence="4">Catalyzes the transfer of a methyl group onto N-acetylserotonin, producing melatonin (N-acetyl-5-methoxytryptamine).</text>
</comment>